<dbReference type="EMBL" id="AAOS02000003">
    <property type="protein sequence ID" value="EDR34192.1"/>
    <property type="molecule type" value="Genomic_DNA"/>
</dbReference>
<proteinExistence type="predicted"/>
<accession>A0AAV3BJQ4</accession>
<reference evidence="1 2" key="1">
    <citation type="submission" date="2008-01" db="EMBL/GenBank/DDBJ databases">
        <title>Yersinia pestis Strain IP275 project at JCVI/TIGR.</title>
        <authorList>
            <person name="Ravel J."/>
            <person name="Eppinger M."/>
            <person name="Fricke W.F."/>
            <person name="Rosovitz M."/>
            <person name="Lindler L.E."/>
            <person name="Bearden S."/>
            <person name="Shriefer M."/>
        </authorList>
    </citation>
    <scope>NUCLEOTIDE SEQUENCE [LARGE SCALE GENOMIC DNA]</scope>
    <source>
        <strain evidence="1 2">IP275</strain>
    </source>
</reference>
<protein>
    <submittedName>
        <fullName evidence="1">Uncharacterized protein</fullName>
    </submittedName>
</protein>
<evidence type="ECO:0000313" key="1">
    <source>
        <dbReference type="EMBL" id="EDR34192.1"/>
    </source>
</evidence>
<dbReference type="AlphaFoldDB" id="A0AAV3BJQ4"/>
<organism evidence="1 2">
    <name type="scientific">Yersinia pestis biovar Orientalis str. IP275</name>
    <dbReference type="NCBI Taxonomy" id="373665"/>
    <lineage>
        <taxon>Bacteria</taxon>
        <taxon>Pseudomonadati</taxon>
        <taxon>Pseudomonadota</taxon>
        <taxon>Gammaproteobacteria</taxon>
        <taxon>Enterobacterales</taxon>
        <taxon>Yersiniaceae</taxon>
        <taxon>Yersinia</taxon>
    </lineage>
</organism>
<dbReference type="Proteomes" id="UP000004430">
    <property type="component" value="Unassembled WGS sequence"/>
</dbReference>
<comment type="caution">
    <text evidence="1">The sequence shown here is derived from an EMBL/GenBank/DDBJ whole genome shotgun (WGS) entry which is preliminary data.</text>
</comment>
<evidence type="ECO:0000313" key="2">
    <source>
        <dbReference type="Proteomes" id="UP000004430"/>
    </source>
</evidence>
<name>A0AAV3BJQ4_YERPE</name>
<gene>
    <name evidence="1" type="ORF">YPIP275_3420</name>
</gene>
<sequence>MIVKTDLLITHITFIHIQQIKKILDINRGFLSFYFISWLAAN</sequence>
<reference evidence="1 2" key="2">
    <citation type="submission" date="2010-03" db="EMBL/GenBank/DDBJ databases">
        <authorList>
            <person name="Payne S.H."/>
            <person name="Sutton G.G."/>
        </authorList>
    </citation>
    <scope>NUCLEOTIDE SEQUENCE [LARGE SCALE GENOMIC DNA]</scope>
    <source>
        <strain evidence="1 2">IP275</strain>
    </source>
</reference>